<evidence type="ECO:0000313" key="6">
    <source>
        <dbReference type="Proteomes" id="UP000198531"/>
    </source>
</evidence>
<reference evidence="6" key="1">
    <citation type="submission" date="2016-10" db="EMBL/GenBank/DDBJ databases">
        <authorList>
            <person name="Varghese N."/>
            <person name="Submissions S."/>
        </authorList>
    </citation>
    <scope>NUCLEOTIDE SEQUENCE [LARGE SCALE GENOMIC DNA]</scope>
    <source>
        <strain evidence="6">CGMCC 1.7736</strain>
    </source>
</reference>
<protein>
    <submittedName>
        <fullName evidence="5">Predicted DNA binding protein, contains HTH domain</fullName>
    </submittedName>
</protein>
<dbReference type="InterPro" id="IPR031803">
    <property type="entry name" value="BAT_GAF/HTH-assoc"/>
</dbReference>
<dbReference type="AlphaFoldDB" id="A0A1I6J5U7"/>
<evidence type="ECO:0000256" key="1">
    <source>
        <dbReference type="ARBA" id="ARBA00023015"/>
    </source>
</evidence>
<evidence type="ECO:0000256" key="2">
    <source>
        <dbReference type="ARBA" id="ARBA00023163"/>
    </source>
</evidence>
<keyword evidence="6" id="KW-1185">Reference proteome</keyword>
<dbReference type="Pfam" id="PF04967">
    <property type="entry name" value="HTH_10"/>
    <property type="match status" value="1"/>
</dbReference>
<feature type="domain" description="Bacterioopsin transcriptional activator GAF and HTH associated" evidence="4">
    <location>
        <begin position="18"/>
        <end position="140"/>
    </location>
</feature>
<evidence type="ECO:0000259" key="3">
    <source>
        <dbReference type="Pfam" id="PF04967"/>
    </source>
</evidence>
<proteinExistence type="predicted"/>
<evidence type="ECO:0000259" key="4">
    <source>
        <dbReference type="Pfam" id="PF15915"/>
    </source>
</evidence>
<dbReference type="Pfam" id="PF15915">
    <property type="entry name" value="BAT"/>
    <property type="match status" value="1"/>
</dbReference>
<dbReference type="STRING" id="553469.SAMN04487947_4088"/>
<sequence length="221" mass="24029">MYLPCVVAGMIAECLVAEFRVEGDDCPLAAATANADAAIDARPPQLRSDGYVLLRFSARPSDELTRTLDADDRIRYLHVTRADGRHNYRCLSKHPCVVHELVNAGFLVESMRYENGGATMRGAVVGYDVLRGVMEAAGRTVGVSLERVSPLRADDDEPVASVHELTPAQEESVRVAVEMGYFDLPRDVTAAEVAAELGISKTAFLERLRRAQGSLFGAMFG</sequence>
<dbReference type="PANTHER" id="PTHR34236:SF1">
    <property type="entry name" value="DIMETHYL SULFOXIDE REDUCTASE TRANSCRIPTIONAL ACTIVATOR"/>
    <property type="match status" value="1"/>
</dbReference>
<dbReference type="EMBL" id="FOYT01000006">
    <property type="protein sequence ID" value="SFR74375.1"/>
    <property type="molecule type" value="Genomic_DNA"/>
</dbReference>
<dbReference type="PANTHER" id="PTHR34236">
    <property type="entry name" value="DIMETHYL SULFOXIDE REDUCTASE TRANSCRIPTIONAL ACTIVATOR"/>
    <property type="match status" value="1"/>
</dbReference>
<keyword evidence="1" id="KW-0805">Transcription regulation</keyword>
<feature type="domain" description="HTH bat-type" evidence="3">
    <location>
        <begin position="165"/>
        <end position="216"/>
    </location>
</feature>
<organism evidence="5 6">
    <name type="scientific">Halogeometricum rufum</name>
    <dbReference type="NCBI Taxonomy" id="553469"/>
    <lineage>
        <taxon>Archaea</taxon>
        <taxon>Methanobacteriati</taxon>
        <taxon>Methanobacteriota</taxon>
        <taxon>Stenosarchaea group</taxon>
        <taxon>Halobacteria</taxon>
        <taxon>Halobacteriales</taxon>
        <taxon>Haloferacaceae</taxon>
        <taxon>Halogeometricum</taxon>
    </lineage>
</organism>
<dbReference type="InterPro" id="IPR007050">
    <property type="entry name" value="HTH_bacterioopsin"/>
</dbReference>
<keyword evidence="2" id="KW-0804">Transcription</keyword>
<accession>A0A1I6J5U7</accession>
<evidence type="ECO:0000313" key="5">
    <source>
        <dbReference type="EMBL" id="SFR74375.1"/>
    </source>
</evidence>
<gene>
    <name evidence="5" type="ORF">SAMN04487947_4088</name>
</gene>
<dbReference type="Proteomes" id="UP000198531">
    <property type="component" value="Unassembled WGS sequence"/>
</dbReference>
<name>A0A1I6J5U7_9EURY</name>